<dbReference type="GO" id="GO:0008104">
    <property type="term" value="P:intracellular protein localization"/>
    <property type="evidence" value="ECO:0007669"/>
    <property type="project" value="TreeGrafter"/>
</dbReference>
<dbReference type="EMBL" id="KV441557">
    <property type="protein sequence ID" value="OAG01506.1"/>
    <property type="molecule type" value="Genomic_DNA"/>
</dbReference>
<dbReference type="GO" id="GO:0005737">
    <property type="term" value="C:cytoplasm"/>
    <property type="evidence" value="ECO:0007669"/>
    <property type="project" value="UniProtKB-SubCell"/>
</dbReference>
<reference evidence="7 8" key="1">
    <citation type="submission" date="2016-05" db="EMBL/GenBank/DDBJ databases">
        <title>Comparative analysis of secretome profiles of manganese(II)-oxidizing ascomycete fungi.</title>
        <authorList>
            <consortium name="DOE Joint Genome Institute"/>
            <person name="Zeiner C.A."/>
            <person name="Purvine S.O."/>
            <person name="Zink E.M."/>
            <person name="Wu S."/>
            <person name="Pasa-Tolic L."/>
            <person name="Chaput D.L."/>
            <person name="Haridas S."/>
            <person name="Grigoriev I.V."/>
            <person name="Santelli C.M."/>
            <person name="Hansel C.M."/>
        </authorList>
    </citation>
    <scope>NUCLEOTIDE SEQUENCE [LARGE SCALE GENOMIC DNA]</scope>
    <source>
        <strain evidence="7 8">AP3s5-JAC2a</strain>
    </source>
</reference>
<accession>A0A177C228</accession>
<dbReference type="GO" id="GO:1990846">
    <property type="term" value="F:ribonucleoside-diphosphate reductase inhibitor activity"/>
    <property type="evidence" value="ECO:0007669"/>
    <property type="project" value="TreeGrafter"/>
</dbReference>
<evidence type="ECO:0000313" key="8">
    <source>
        <dbReference type="Proteomes" id="UP000077069"/>
    </source>
</evidence>
<dbReference type="OrthoDB" id="4072855at2759"/>
<dbReference type="GO" id="GO:0005634">
    <property type="term" value="C:nucleus"/>
    <property type="evidence" value="ECO:0007669"/>
    <property type="project" value="UniProtKB-SubCell"/>
</dbReference>
<dbReference type="Pfam" id="PF08591">
    <property type="entry name" value="RNR_inhib"/>
    <property type="match status" value="1"/>
</dbReference>
<evidence type="ECO:0000256" key="6">
    <source>
        <dbReference type="SAM" id="MobiDB-lite"/>
    </source>
</evidence>
<feature type="region of interest" description="Disordered" evidence="6">
    <location>
        <begin position="255"/>
        <end position="278"/>
    </location>
</feature>
<dbReference type="PANTHER" id="PTHR28081">
    <property type="entry name" value="DAMAGE-REGULATED IMPORT FACILITATOR 1-RELATED"/>
    <property type="match status" value="1"/>
</dbReference>
<dbReference type="AlphaFoldDB" id="A0A177C228"/>
<feature type="compositionally biased region" description="Low complexity" evidence="6">
    <location>
        <begin position="192"/>
        <end position="210"/>
    </location>
</feature>
<sequence>MPPGGNTHLSSTQHRSKRPYQPPITSFFTPYDFGDSSESDNERGPGPNTHRHISASGPKHQQHPHQQFQQQLPGSVQADLLSVGMRVRKSVPEGYKTHKTMSLPSIQTTLTMTPNGTSTTMTTTQDHSVKPPRDPVPAQVLHQRELLPFCGLQKIGGYAEQPVTNVHLYGGADASGERALNIFPLPAEAFSQPFSSQSSTSSSISNSSFQAPNPANLHKRSWQDEDEAPARLSSNFLFKIPVKVSEDEVPISPLSATPPNGFPQAPLRPFAQPKTRRSGLRATDIDGMIVKEVDMDMDLGNADMTEGRVVVGSSSDFDEAEFLQPWGAGREVCMTGI</sequence>
<protein>
    <submittedName>
        <fullName evidence="7">Uncharacterized protein</fullName>
    </submittedName>
</protein>
<organism evidence="7 8">
    <name type="scientific">Paraphaeosphaeria sporulosa</name>
    <dbReference type="NCBI Taxonomy" id="1460663"/>
    <lineage>
        <taxon>Eukaryota</taxon>
        <taxon>Fungi</taxon>
        <taxon>Dikarya</taxon>
        <taxon>Ascomycota</taxon>
        <taxon>Pezizomycotina</taxon>
        <taxon>Dothideomycetes</taxon>
        <taxon>Pleosporomycetidae</taxon>
        <taxon>Pleosporales</taxon>
        <taxon>Massarineae</taxon>
        <taxon>Didymosphaeriaceae</taxon>
        <taxon>Paraphaeosphaeria</taxon>
    </lineage>
</organism>
<evidence type="ECO:0000313" key="7">
    <source>
        <dbReference type="EMBL" id="OAG01506.1"/>
    </source>
</evidence>
<keyword evidence="5" id="KW-0539">Nucleus</keyword>
<dbReference type="GeneID" id="28762729"/>
<dbReference type="PANTHER" id="PTHR28081:SF1">
    <property type="entry name" value="DAMAGE-REGULATED IMPORT FACILITATOR 1"/>
    <property type="match status" value="1"/>
</dbReference>
<keyword evidence="8" id="KW-1185">Reference proteome</keyword>
<comment type="subcellular location">
    <subcellularLocation>
        <location evidence="2">Cytoplasm</location>
    </subcellularLocation>
    <subcellularLocation>
        <location evidence="1">Nucleus</location>
    </subcellularLocation>
</comment>
<dbReference type="Proteomes" id="UP000077069">
    <property type="component" value="Unassembled WGS sequence"/>
</dbReference>
<dbReference type="InterPro" id="IPR013900">
    <property type="entry name" value="RNR_inhibitor"/>
</dbReference>
<evidence type="ECO:0000256" key="4">
    <source>
        <dbReference type="ARBA" id="ARBA00022490"/>
    </source>
</evidence>
<evidence type="ECO:0000256" key="1">
    <source>
        <dbReference type="ARBA" id="ARBA00004123"/>
    </source>
</evidence>
<evidence type="ECO:0000256" key="3">
    <source>
        <dbReference type="ARBA" id="ARBA00005459"/>
    </source>
</evidence>
<dbReference type="InParanoid" id="A0A177C228"/>
<gene>
    <name evidence="7" type="ORF">CC84DRAFT_1167717</name>
</gene>
<dbReference type="RefSeq" id="XP_018031871.1">
    <property type="nucleotide sequence ID" value="XM_018179243.1"/>
</dbReference>
<keyword evidence="4" id="KW-0963">Cytoplasm</keyword>
<evidence type="ECO:0000256" key="5">
    <source>
        <dbReference type="ARBA" id="ARBA00023242"/>
    </source>
</evidence>
<feature type="region of interest" description="Disordered" evidence="6">
    <location>
        <begin position="1"/>
        <end position="71"/>
    </location>
</feature>
<feature type="region of interest" description="Disordered" evidence="6">
    <location>
        <begin position="109"/>
        <end position="134"/>
    </location>
</feature>
<name>A0A177C228_9PLEO</name>
<comment type="similarity">
    <text evidence="3">Belongs to the DIF1/spd1 family.</text>
</comment>
<proteinExistence type="inferred from homology"/>
<feature type="compositionally biased region" description="Low complexity" evidence="6">
    <location>
        <begin position="109"/>
        <end position="124"/>
    </location>
</feature>
<evidence type="ECO:0000256" key="2">
    <source>
        <dbReference type="ARBA" id="ARBA00004496"/>
    </source>
</evidence>
<feature type="region of interest" description="Disordered" evidence="6">
    <location>
        <begin position="192"/>
        <end position="226"/>
    </location>
</feature>